<dbReference type="OrthoDB" id="694103at2759"/>
<accession>A0A371FPU3</accession>
<evidence type="ECO:0000313" key="1">
    <source>
        <dbReference type="EMBL" id="RDX80281.1"/>
    </source>
</evidence>
<evidence type="ECO:0000313" key="2">
    <source>
        <dbReference type="Proteomes" id="UP000257109"/>
    </source>
</evidence>
<gene>
    <name evidence="1" type="ORF">CR513_39189</name>
</gene>
<dbReference type="Proteomes" id="UP000257109">
    <property type="component" value="Unassembled WGS sequence"/>
</dbReference>
<reference evidence="1" key="1">
    <citation type="submission" date="2018-05" db="EMBL/GenBank/DDBJ databases">
        <title>Draft genome of Mucuna pruriens seed.</title>
        <authorList>
            <person name="Nnadi N.E."/>
            <person name="Vos R."/>
            <person name="Hasami M.H."/>
            <person name="Devisetty U.K."/>
            <person name="Aguiy J.C."/>
        </authorList>
    </citation>
    <scope>NUCLEOTIDE SEQUENCE [LARGE SCALE GENOMIC DNA]</scope>
    <source>
        <strain evidence="1">JCA_2017</strain>
    </source>
</reference>
<organism evidence="1 2">
    <name type="scientific">Mucuna pruriens</name>
    <name type="common">Velvet bean</name>
    <name type="synonym">Dolichos pruriens</name>
    <dbReference type="NCBI Taxonomy" id="157652"/>
    <lineage>
        <taxon>Eukaryota</taxon>
        <taxon>Viridiplantae</taxon>
        <taxon>Streptophyta</taxon>
        <taxon>Embryophyta</taxon>
        <taxon>Tracheophyta</taxon>
        <taxon>Spermatophyta</taxon>
        <taxon>Magnoliopsida</taxon>
        <taxon>eudicotyledons</taxon>
        <taxon>Gunneridae</taxon>
        <taxon>Pentapetalae</taxon>
        <taxon>rosids</taxon>
        <taxon>fabids</taxon>
        <taxon>Fabales</taxon>
        <taxon>Fabaceae</taxon>
        <taxon>Papilionoideae</taxon>
        <taxon>50 kb inversion clade</taxon>
        <taxon>NPAAA clade</taxon>
        <taxon>indigoferoid/millettioid clade</taxon>
        <taxon>Phaseoleae</taxon>
        <taxon>Mucuna</taxon>
    </lineage>
</organism>
<protein>
    <submittedName>
        <fullName evidence="1">Uncharacterized protein</fullName>
    </submittedName>
</protein>
<name>A0A371FPU3_MUCPR</name>
<comment type="caution">
    <text evidence="1">The sequence shown here is derived from an EMBL/GenBank/DDBJ whole genome shotgun (WGS) entry which is preliminary data.</text>
</comment>
<feature type="non-terminal residue" evidence="1">
    <location>
        <position position="1"/>
    </location>
</feature>
<proteinExistence type="predicted"/>
<keyword evidence="2" id="KW-1185">Reference proteome</keyword>
<dbReference type="AlphaFoldDB" id="A0A371FPU3"/>
<sequence length="63" mass="7290">MSSCIISFSYIRSWIPSNKEGEDPHKHLKEFHVVCSTIRPYGIPKDYVKMKTFPFSLDGVVKD</sequence>
<dbReference type="EMBL" id="QJKJ01008267">
    <property type="protein sequence ID" value="RDX80281.1"/>
    <property type="molecule type" value="Genomic_DNA"/>
</dbReference>